<evidence type="ECO:0000313" key="1">
    <source>
        <dbReference type="EMBL" id="EFE39551.1"/>
    </source>
</evidence>
<accession>D4DF22</accession>
<comment type="caution">
    <text evidence="1">The sequence shown here is derived from an EMBL/GenBank/DDBJ whole genome shotgun (WGS) entry which is preliminary data.</text>
</comment>
<proteinExistence type="predicted"/>
<organism evidence="1 2">
    <name type="scientific">Trichophyton verrucosum (strain HKI 0517)</name>
    <dbReference type="NCBI Taxonomy" id="663202"/>
    <lineage>
        <taxon>Eukaryota</taxon>
        <taxon>Fungi</taxon>
        <taxon>Dikarya</taxon>
        <taxon>Ascomycota</taxon>
        <taxon>Pezizomycotina</taxon>
        <taxon>Eurotiomycetes</taxon>
        <taxon>Eurotiomycetidae</taxon>
        <taxon>Onygenales</taxon>
        <taxon>Arthrodermataceae</taxon>
        <taxon>Trichophyton</taxon>
    </lineage>
</organism>
<gene>
    <name evidence="1" type="ORF">TRV_05764</name>
</gene>
<sequence>MGRFFLATEDPKKRRRMSGLGTGCFPKRRLLVIFPPSPTIYPPSSRERERERERSGFTLNSISLSIRYGCAYDDVSRAASSYEFLKKDIYPQPPSRSWPPSPPPSIEHSIANGGWSRQTLVVESDIFISRERLLPFFSLPSHAVDCCSTYNTPSVPGFREYRIGPVAVDLPRLSTVVKQGEDISIHMSTST</sequence>
<reference evidence="2" key="1">
    <citation type="journal article" date="2011" name="Genome Biol.">
        <title>Comparative and functional genomics provide insights into the pathogenicity of dermatophytic fungi.</title>
        <authorList>
            <person name="Burmester A."/>
            <person name="Shelest E."/>
            <person name="Gloeckner G."/>
            <person name="Heddergott C."/>
            <person name="Schindler S."/>
            <person name="Staib P."/>
            <person name="Heidel A."/>
            <person name="Felder M."/>
            <person name="Petzold A."/>
            <person name="Szafranski K."/>
            <person name="Feuermann M."/>
            <person name="Pedruzzi I."/>
            <person name="Priebe S."/>
            <person name="Groth M."/>
            <person name="Winkler R."/>
            <person name="Li W."/>
            <person name="Kniemeyer O."/>
            <person name="Schroeckh V."/>
            <person name="Hertweck C."/>
            <person name="Hube B."/>
            <person name="White T.C."/>
            <person name="Platzer M."/>
            <person name="Guthke R."/>
            <person name="Heitman J."/>
            <person name="Woestemeyer J."/>
            <person name="Zipfel P.F."/>
            <person name="Monod M."/>
            <person name="Brakhage A.A."/>
        </authorList>
    </citation>
    <scope>NUCLEOTIDE SEQUENCE [LARGE SCALE GENOMIC DNA]</scope>
    <source>
        <strain evidence="2">HKI 0517</strain>
    </source>
</reference>
<dbReference type="AlphaFoldDB" id="D4DF22"/>
<dbReference type="KEGG" id="tve:TRV_05764"/>
<dbReference type="GeneID" id="9583939"/>
<dbReference type="Proteomes" id="UP000008383">
    <property type="component" value="Unassembled WGS sequence"/>
</dbReference>
<dbReference type="RefSeq" id="XP_003020169.1">
    <property type="nucleotide sequence ID" value="XM_003020123.1"/>
</dbReference>
<dbReference type="HOGENOM" id="CLU_1422382_0_0_1"/>
<dbReference type="EMBL" id="ACYE01000325">
    <property type="protein sequence ID" value="EFE39551.1"/>
    <property type="molecule type" value="Genomic_DNA"/>
</dbReference>
<protein>
    <submittedName>
        <fullName evidence="1">Uncharacterized protein</fullName>
    </submittedName>
</protein>
<name>D4DF22_TRIVH</name>
<evidence type="ECO:0000313" key="2">
    <source>
        <dbReference type="Proteomes" id="UP000008383"/>
    </source>
</evidence>
<keyword evidence="2" id="KW-1185">Reference proteome</keyword>